<accession>A0ABW1HCX1</accession>
<reference evidence="4" key="1">
    <citation type="journal article" date="2019" name="Int. J. Syst. Evol. Microbiol.">
        <title>The Global Catalogue of Microorganisms (GCM) 10K type strain sequencing project: providing services to taxonomists for standard genome sequencing and annotation.</title>
        <authorList>
            <consortium name="The Broad Institute Genomics Platform"/>
            <consortium name="The Broad Institute Genome Sequencing Center for Infectious Disease"/>
            <person name="Wu L."/>
            <person name="Ma J."/>
        </authorList>
    </citation>
    <scope>NUCLEOTIDE SEQUENCE [LARGE SCALE GENOMIC DNA]</scope>
    <source>
        <strain evidence="4">CGMCC 4.7144</strain>
    </source>
</reference>
<keyword evidence="2" id="KW-0472">Membrane</keyword>
<evidence type="ECO:0000313" key="3">
    <source>
        <dbReference type="EMBL" id="MFC5927340.1"/>
    </source>
</evidence>
<feature type="region of interest" description="Disordered" evidence="1">
    <location>
        <begin position="1"/>
        <end position="33"/>
    </location>
</feature>
<dbReference type="NCBIfam" id="NF038083">
    <property type="entry name" value="CU044_5270_fam"/>
    <property type="match status" value="1"/>
</dbReference>
<comment type="caution">
    <text evidence="3">The sequence shown here is derived from an EMBL/GenBank/DDBJ whole genome shotgun (WGS) entry which is preliminary data.</text>
</comment>
<dbReference type="InterPro" id="IPR047789">
    <property type="entry name" value="CU044_5270-like"/>
</dbReference>
<keyword evidence="2" id="KW-1133">Transmembrane helix</keyword>
<feature type="transmembrane region" description="Helical" evidence="2">
    <location>
        <begin position="41"/>
        <end position="61"/>
    </location>
</feature>
<keyword evidence="4" id="KW-1185">Reference proteome</keyword>
<keyword evidence="2" id="KW-0812">Transmembrane</keyword>
<evidence type="ECO:0000256" key="1">
    <source>
        <dbReference type="SAM" id="MobiDB-lite"/>
    </source>
</evidence>
<evidence type="ECO:0000313" key="4">
    <source>
        <dbReference type="Proteomes" id="UP001596226"/>
    </source>
</evidence>
<proteinExistence type="predicted"/>
<organism evidence="3 4">
    <name type="scientific">Micromonospora vulcania</name>
    <dbReference type="NCBI Taxonomy" id="1441873"/>
    <lineage>
        <taxon>Bacteria</taxon>
        <taxon>Bacillati</taxon>
        <taxon>Actinomycetota</taxon>
        <taxon>Actinomycetes</taxon>
        <taxon>Micromonosporales</taxon>
        <taxon>Micromonosporaceae</taxon>
        <taxon>Micromonospora</taxon>
    </lineage>
</organism>
<sequence>MAVSTSRAGRPADHRRRPDAVRADGAEPTVSHRAVRPTRRLVLAAGTLAVAAGAVAVLRPFESTGEDVPDAPGDAAGTVLVPVAYQFDSDAPAAGPRLRALADTIVDADYDNRDGRYTYHHTKAWGGSVMSSDDGRHQVAFVDETKVWRAADGTGRQANKQLEPQYPDQASRDYWQRELAKHRTGTGTPAPSAFPLPILAVPALPADRSGLRDLLKVVHGAGATSKQVNTVYGDYAVPRQTRAEILRVLADVPGFRWRGQVTDRVGRRGVAITFDDREHDQQNLLIFDPKTGGLLAHEMLTFAPVRLGAYQVILDTGWTDQPG</sequence>
<dbReference type="RefSeq" id="WP_377515726.1">
    <property type="nucleotide sequence ID" value="NZ_JBHSQS010000029.1"/>
</dbReference>
<protein>
    <submittedName>
        <fullName evidence="3">CU044_5270 family protein</fullName>
    </submittedName>
</protein>
<gene>
    <name evidence="3" type="ORF">ACFQGL_28765</name>
</gene>
<dbReference type="Proteomes" id="UP001596226">
    <property type="component" value="Unassembled WGS sequence"/>
</dbReference>
<name>A0ABW1HCX1_9ACTN</name>
<feature type="compositionally biased region" description="Basic and acidic residues" evidence="1">
    <location>
        <begin position="10"/>
        <end position="25"/>
    </location>
</feature>
<evidence type="ECO:0000256" key="2">
    <source>
        <dbReference type="SAM" id="Phobius"/>
    </source>
</evidence>
<dbReference type="EMBL" id="JBHSQS010000029">
    <property type="protein sequence ID" value="MFC5927340.1"/>
    <property type="molecule type" value="Genomic_DNA"/>
</dbReference>